<feature type="transmembrane region" description="Helical" evidence="1">
    <location>
        <begin position="88"/>
        <end position="108"/>
    </location>
</feature>
<protein>
    <submittedName>
        <fullName evidence="3">Uncharacterized protein</fullName>
    </submittedName>
</protein>
<proteinExistence type="predicted"/>
<dbReference type="EMBL" id="FNAC01000015">
    <property type="protein sequence ID" value="SDD10730.1"/>
    <property type="molecule type" value="Genomic_DNA"/>
</dbReference>
<gene>
    <name evidence="3" type="ORF">SAMN04488104_101513</name>
</gene>
<dbReference type="AlphaFoldDB" id="A0A1G6S1B5"/>
<evidence type="ECO:0000313" key="3">
    <source>
        <dbReference type="EMBL" id="SDD10730.1"/>
    </source>
</evidence>
<evidence type="ECO:0000313" key="4">
    <source>
        <dbReference type="Proteomes" id="UP000199060"/>
    </source>
</evidence>
<accession>A0A1G6S1B5</accession>
<reference evidence="4" key="1">
    <citation type="submission" date="2016-10" db="EMBL/GenBank/DDBJ databases">
        <authorList>
            <person name="Varghese N."/>
            <person name="Submissions S."/>
        </authorList>
    </citation>
    <scope>NUCLEOTIDE SEQUENCE [LARGE SCALE GENOMIC DNA]</scope>
    <source>
        <strain evidence="4">DSM 23095</strain>
    </source>
</reference>
<organism evidence="3 4">
    <name type="scientific">Algoriphagus faecimaris</name>
    <dbReference type="NCBI Taxonomy" id="686796"/>
    <lineage>
        <taxon>Bacteria</taxon>
        <taxon>Pseudomonadati</taxon>
        <taxon>Bacteroidota</taxon>
        <taxon>Cytophagia</taxon>
        <taxon>Cytophagales</taxon>
        <taxon>Cyclobacteriaceae</taxon>
        <taxon>Algoriphagus</taxon>
    </lineage>
</organism>
<keyword evidence="1" id="KW-0472">Membrane</keyword>
<evidence type="ECO:0000256" key="1">
    <source>
        <dbReference type="SAM" id="Phobius"/>
    </source>
</evidence>
<name>A0A1G6S1B5_9BACT</name>
<evidence type="ECO:0000256" key="2">
    <source>
        <dbReference type="SAM" id="SignalP"/>
    </source>
</evidence>
<keyword evidence="2" id="KW-0732">Signal</keyword>
<sequence>MSRISLITLLLMCTFSGITYAQSSEQRAALDSLKQVVLQLDQDLYQVELNLHQSKKQLKTGIFIATVGYTVTIIGGQLLGRNPDLGEALLYAGGATGIGGTVVLVNGFKKISLGKPRPRVLISP</sequence>
<keyword evidence="4" id="KW-1185">Reference proteome</keyword>
<keyword evidence="1" id="KW-0812">Transmembrane</keyword>
<dbReference type="OrthoDB" id="828062at2"/>
<feature type="chain" id="PRO_5011683464" evidence="2">
    <location>
        <begin position="22"/>
        <end position="124"/>
    </location>
</feature>
<dbReference type="Proteomes" id="UP000199060">
    <property type="component" value="Unassembled WGS sequence"/>
</dbReference>
<feature type="signal peptide" evidence="2">
    <location>
        <begin position="1"/>
        <end position="21"/>
    </location>
</feature>
<keyword evidence="1" id="KW-1133">Transmembrane helix</keyword>
<dbReference type="STRING" id="686796.SAMN04488104_101513"/>
<dbReference type="RefSeq" id="WP_139162703.1">
    <property type="nucleotide sequence ID" value="NZ_FNAC01000015.1"/>
</dbReference>